<evidence type="ECO:0000256" key="12">
    <source>
        <dbReference type="ARBA" id="ARBA00031017"/>
    </source>
</evidence>
<feature type="compositionally biased region" description="Low complexity" evidence="15">
    <location>
        <begin position="377"/>
        <end position="386"/>
    </location>
</feature>
<evidence type="ECO:0000256" key="10">
    <source>
        <dbReference type="ARBA" id="ARBA00022989"/>
    </source>
</evidence>
<evidence type="ECO:0000256" key="13">
    <source>
        <dbReference type="ARBA" id="ARBA00031543"/>
    </source>
</evidence>
<comment type="pathway">
    <text evidence="2">Lipid metabolism; sphingolipid metabolism.</text>
</comment>
<comment type="subcellular location">
    <subcellularLocation>
        <location evidence="1">Membrane</location>
        <topology evidence="1">Multi-pass membrane protein</topology>
    </subcellularLocation>
</comment>
<evidence type="ECO:0000256" key="7">
    <source>
        <dbReference type="ARBA" id="ARBA00022676"/>
    </source>
</evidence>
<organism evidence="17 18">
    <name type="scientific">Glonium stellatum</name>
    <dbReference type="NCBI Taxonomy" id="574774"/>
    <lineage>
        <taxon>Eukaryota</taxon>
        <taxon>Fungi</taxon>
        <taxon>Dikarya</taxon>
        <taxon>Ascomycota</taxon>
        <taxon>Pezizomycotina</taxon>
        <taxon>Dothideomycetes</taxon>
        <taxon>Pleosporomycetidae</taxon>
        <taxon>Gloniales</taxon>
        <taxon>Gloniaceae</taxon>
        <taxon>Glonium</taxon>
    </lineage>
</organism>
<keyword evidence="7" id="KW-0328">Glycosyltransferase</keyword>
<keyword evidence="8 17" id="KW-0808">Transferase</keyword>
<comment type="similarity">
    <text evidence="4">Belongs to the glycosyltransferase 2 family.</text>
</comment>
<proteinExistence type="inferred from homology"/>
<evidence type="ECO:0000313" key="17">
    <source>
        <dbReference type="EMBL" id="OCL13272.1"/>
    </source>
</evidence>
<dbReference type="PANTHER" id="PTHR12726">
    <property type="entry name" value="CERAMIDE GLUCOSYLTRANSFERASE"/>
    <property type="match status" value="1"/>
</dbReference>
<dbReference type="GO" id="GO:0016020">
    <property type="term" value="C:membrane"/>
    <property type="evidence" value="ECO:0007669"/>
    <property type="project" value="UniProtKB-SubCell"/>
</dbReference>
<keyword evidence="18" id="KW-1185">Reference proteome</keyword>
<keyword evidence="10 16" id="KW-1133">Transmembrane helix</keyword>
<name>A0A8E2F9T5_9PEZI</name>
<evidence type="ECO:0000256" key="9">
    <source>
        <dbReference type="ARBA" id="ARBA00022692"/>
    </source>
</evidence>
<dbReference type="PANTHER" id="PTHR12726:SF0">
    <property type="entry name" value="CERAMIDE GLUCOSYLTRANSFERASE"/>
    <property type="match status" value="1"/>
</dbReference>
<dbReference type="EC" id="2.4.1.80" evidence="5"/>
<evidence type="ECO:0000256" key="3">
    <source>
        <dbReference type="ARBA" id="ARBA00004991"/>
    </source>
</evidence>
<feature type="transmembrane region" description="Helical" evidence="16">
    <location>
        <begin position="6"/>
        <end position="28"/>
    </location>
</feature>
<evidence type="ECO:0000313" key="18">
    <source>
        <dbReference type="Proteomes" id="UP000250140"/>
    </source>
</evidence>
<gene>
    <name evidence="17" type="ORF">AOQ84DRAFT_359917</name>
</gene>
<sequence>MLAESVAWVCLAWYCFIVIVCSIGYVQLYRSYTRPPRPATCLTTLPPSALPHITIIRPVKGLEPRLHACLASTFRQTYPRDKLSIRFCVATRADPAFPVLQRLKEDFLGFDLQVLVEEEDPVLHPEYSANGNVKSHGGSGRSASGNRAGAGTEAGTEMPETHYRALGPNPKIRNMSRAYREAKGDVVWIVDCNVWVDSGVAGRMVDLLEGYGEGRRPHKFVHQLPLVVDVPPEAAEPGLVPGDNSGSGSGPAALLRRLTGTAGGRLEELFMSSSHAKFYTAINTVLVAPCIVGKSNMFRRSHLAALTSPTSAAGSADAAPRHRPGIDFFSDNICEDHLIGDMLWKKPQPFEIQPPATRTLLPRLSGWGFLRERKPEPSQSQSASPTAPQPPQPTAAHPKKFGNHALLHGSPCIQPLSTHPLTAYLHRRVRWLRVRKFTVLVATLVEPGTESLLCSLYGAHALTTLP</sequence>
<accession>A0A8E2F9T5</accession>
<evidence type="ECO:0000256" key="11">
    <source>
        <dbReference type="ARBA" id="ARBA00023136"/>
    </source>
</evidence>
<evidence type="ECO:0000256" key="15">
    <source>
        <dbReference type="SAM" id="MobiDB-lite"/>
    </source>
</evidence>
<dbReference type="Proteomes" id="UP000250140">
    <property type="component" value="Unassembled WGS sequence"/>
</dbReference>
<dbReference type="InterPro" id="IPR025993">
    <property type="entry name" value="Ceramide_glucosylTrfase"/>
</dbReference>
<keyword evidence="9 16" id="KW-0812">Transmembrane</keyword>
<dbReference type="UniPathway" id="UPA00222"/>
<evidence type="ECO:0000256" key="16">
    <source>
        <dbReference type="SAM" id="Phobius"/>
    </source>
</evidence>
<dbReference type="GO" id="GO:0008120">
    <property type="term" value="F:ceramide glucosyltransferase activity"/>
    <property type="evidence" value="ECO:0007669"/>
    <property type="project" value="UniProtKB-EC"/>
</dbReference>
<dbReference type="SUPFAM" id="SSF53448">
    <property type="entry name" value="Nucleotide-diphospho-sugar transferases"/>
    <property type="match status" value="1"/>
</dbReference>
<evidence type="ECO:0000256" key="8">
    <source>
        <dbReference type="ARBA" id="ARBA00022679"/>
    </source>
</evidence>
<feature type="region of interest" description="Disordered" evidence="15">
    <location>
        <begin position="371"/>
        <end position="401"/>
    </location>
</feature>
<evidence type="ECO:0000256" key="1">
    <source>
        <dbReference type="ARBA" id="ARBA00004141"/>
    </source>
</evidence>
<evidence type="ECO:0000256" key="5">
    <source>
        <dbReference type="ARBA" id="ARBA00012699"/>
    </source>
</evidence>
<comment type="pathway">
    <text evidence="3">Sphingolipid metabolism.</text>
</comment>
<dbReference type="OrthoDB" id="1483400at2759"/>
<dbReference type="EMBL" id="KV748751">
    <property type="protein sequence ID" value="OCL13272.1"/>
    <property type="molecule type" value="Genomic_DNA"/>
</dbReference>
<reference evidence="17 18" key="1">
    <citation type="journal article" date="2016" name="Nat. Commun.">
        <title>Ectomycorrhizal ecology is imprinted in the genome of the dominant symbiotic fungus Cenococcum geophilum.</title>
        <authorList>
            <consortium name="DOE Joint Genome Institute"/>
            <person name="Peter M."/>
            <person name="Kohler A."/>
            <person name="Ohm R.A."/>
            <person name="Kuo A."/>
            <person name="Krutzmann J."/>
            <person name="Morin E."/>
            <person name="Arend M."/>
            <person name="Barry K.W."/>
            <person name="Binder M."/>
            <person name="Choi C."/>
            <person name="Clum A."/>
            <person name="Copeland A."/>
            <person name="Grisel N."/>
            <person name="Haridas S."/>
            <person name="Kipfer T."/>
            <person name="LaButti K."/>
            <person name="Lindquist E."/>
            <person name="Lipzen A."/>
            <person name="Maire R."/>
            <person name="Meier B."/>
            <person name="Mihaltcheva S."/>
            <person name="Molinier V."/>
            <person name="Murat C."/>
            <person name="Poggeler S."/>
            <person name="Quandt C.A."/>
            <person name="Sperisen C."/>
            <person name="Tritt A."/>
            <person name="Tisserant E."/>
            <person name="Crous P.W."/>
            <person name="Henrissat B."/>
            <person name="Nehls U."/>
            <person name="Egli S."/>
            <person name="Spatafora J.W."/>
            <person name="Grigoriev I.V."/>
            <person name="Martin F.M."/>
        </authorList>
    </citation>
    <scope>NUCLEOTIDE SEQUENCE [LARGE SCALE GENOMIC DNA]</scope>
    <source>
        <strain evidence="17 18">CBS 207.34</strain>
    </source>
</reference>
<evidence type="ECO:0000256" key="4">
    <source>
        <dbReference type="ARBA" id="ARBA00006739"/>
    </source>
</evidence>
<dbReference type="GO" id="GO:0006679">
    <property type="term" value="P:glucosylceramide biosynthetic process"/>
    <property type="evidence" value="ECO:0007669"/>
    <property type="project" value="TreeGrafter"/>
</dbReference>
<evidence type="ECO:0000256" key="14">
    <source>
        <dbReference type="ARBA" id="ARBA00032575"/>
    </source>
</evidence>
<keyword evidence="11 16" id="KW-0472">Membrane</keyword>
<dbReference type="Pfam" id="PF13506">
    <property type="entry name" value="Glyco_transf_21"/>
    <property type="match status" value="1"/>
</dbReference>
<feature type="compositionally biased region" description="Low complexity" evidence="15">
    <location>
        <begin position="141"/>
        <end position="151"/>
    </location>
</feature>
<evidence type="ECO:0000256" key="6">
    <source>
        <dbReference type="ARBA" id="ARBA00019988"/>
    </source>
</evidence>
<evidence type="ECO:0000256" key="2">
    <source>
        <dbReference type="ARBA" id="ARBA00004760"/>
    </source>
</evidence>
<dbReference type="InterPro" id="IPR029044">
    <property type="entry name" value="Nucleotide-diphossugar_trans"/>
</dbReference>
<feature type="region of interest" description="Disordered" evidence="15">
    <location>
        <begin position="129"/>
        <end position="155"/>
    </location>
</feature>
<dbReference type="AlphaFoldDB" id="A0A8E2F9T5"/>
<protein>
    <recommendedName>
        <fullName evidence="6">Ceramide glucosyltransferase</fullName>
        <ecNumber evidence="5">2.4.1.80</ecNumber>
    </recommendedName>
    <alternativeName>
        <fullName evidence="13">Glucosylceramide synthase</fullName>
    </alternativeName>
    <alternativeName>
        <fullName evidence="14">UDP-glucose ceramide glucosyltransferase</fullName>
    </alternativeName>
    <alternativeName>
        <fullName evidence="12">UDP-glucose:N-acylsphingosine D-glucosyltransferase</fullName>
    </alternativeName>
</protein>
<feature type="non-terminal residue" evidence="17">
    <location>
        <position position="466"/>
    </location>
</feature>